<evidence type="ECO:0000313" key="2">
    <source>
        <dbReference type="Proteomes" id="UP000460412"/>
    </source>
</evidence>
<dbReference type="Proteomes" id="UP000460412">
    <property type="component" value="Unassembled WGS sequence"/>
</dbReference>
<name>A0A7X3SIP7_9FIRM</name>
<sequence>MKKIRQIKNRGFHKNGMRLTAENLLKFYPEFLNNDEKRKLLIMANYKKSMKNKVALLRSNMIRECVKVNPEILIVRILLGVF</sequence>
<protein>
    <submittedName>
        <fullName evidence="1">Uncharacterized protein</fullName>
    </submittedName>
</protein>
<accession>A0A7X3SIP7</accession>
<keyword evidence="2" id="KW-1185">Reference proteome</keyword>
<dbReference type="AlphaFoldDB" id="A0A7X3SIP7"/>
<evidence type="ECO:0000313" key="1">
    <source>
        <dbReference type="EMBL" id="MXP75595.1"/>
    </source>
</evidence>
<dbReference type="EMBL" id="WUQX01000001">
    <property type="protein sequence ID" value="MXP75595.1"/>
    <property type="molecule type" value="Genomic_DNA"/>
</dbReference>
<comment type="caution">
    <text evidence="1">The sequence shown here is derived from an EMBL/GenBank/DDBJ whole genome shotgun (WGS) entry which is preliminary data.</text>
</comment>
<organism evidence="1 2">
    <name type="scientific">Sporofaciens musculi</name>
    <dbReference type="NCBI Taxonomy" id="2681861"/>
    <lineage>
        <taxon>Bacteria</taxon>
        <taxon>Bacillati</taxon>
        <taxon>Bacillota</taxon>
        <taxon>Clostridia</taxon>
        <taxon>Lachnospirales</taxon>
        <taxon>Lachnospiraceae</taxon>
        <taxon>Sporofaciens</taxon>
    </lineage>
</organism>
<reference evidence="1 2" key="1">
    <citation type="submission" date="2019-12" db="EMBL/GenBank/DDBJ databases">
        <title>Sporaefaciens musculi gen. nov., sp. nov., a novel bacterium isolated from the caecum of an obese mouse.</title>
        <authorList>
            <person name="Rasmussen T.S."/>
            <person name="Streidl T."/>
            <person name="Hitch T.C.A."/>
            <person name="Wortmann E."/>
            <person name="Deptula P."/>
            <person name="Hansen M."/>
            <person name="Nielsen D.S."/>
            <person name="Clavel T."/>
            <person name="Vogensen F.K."/>
        </authorList>
    </citation>
    <scope>NUCLEOTIDE SEQUENCE [LARGE SCALE GENOMIC DNA]</scope>
    <source>
        <strain evidence="1 2">WCA-9-b2</strain>
    </source>
</reference>
<proteinExistence type="predicted"/>
<dbReference type="RefSeq" id="WP_159750836.1">
    <property type="nucleotide sequence ID" value="NZ_WUQX01000001.1"/>
</dbReference>
<gene>
    <name evidence="1" type="ORF">GN277_09415</name>
</gene>